<evidence type="ECO:0000313" key="6">
    <source>
        <dbReference type="EMBL" id="MEA5427849.1"/>
    </source>
</evidence>
<keyword evidence="7" id="KW-1185">Reference proteome</keyword>
<dbReference type="Proteomes" id="UP001302222">
    <property type="component" value="Unassembled WGS sequence"/>
</dbReference>
<evidence type="ECO:0000256" key="2">
    <source>
        <dbReference type="ARBA" id="ARBA00023125"/>
    </source>
</evidence>
<dbReference type="PANTHER" id="PTHR43479">
    <property type="entry name" value="ACREF/ENVCD OPERON REPRESSOR-RELATED"/>
    <property type="match status" value="1"/>
</dbReference>
<dbReference type="InterPro" id="IPR025996">
    <property type="entry name" value="MT1864/Rv1816-like_C"/>
</dbReference>
<feature type="domain" description="HTH tetR-type" evidence="5">
    <location>
        <begin position="12"/>
        <end position="72"/>
    </location>
</feature>
<dbReference type="RefSeq" id="WP_323259634.1">
    <property type="nucleotide sequence ID" value="NZ_JAYGIM010000011.1"/>
</dbReference>
<organism evidence="6 7">
    <name type="scientific">Arcicella lustrica</name>
    <dbReference type="NCBI Taxonomy" id="2984196"/>
    <lineage>
        <taxon>Bacteria</taxon>
        <taxon>Pseudomonadati</taxon>
        <taxon>Bacteroidota</taxon>
        <taxon>Cytophagia</taxon>
        <taxon>Cytophagales</taxon>
        <taxon>Flectobacillaceae</taxon>
        <taxon>Arcicella</taxon>
    </lineage>
</organism>
<keyword evidence="2 4" id="KW-0238">DNA-binding</keyword>
<dbReference type="SUPFAM" id="SSF48498">
    <property type="entry name" value="Tetracyclin repressor-like, C-terminal domain"/>
    <property type="match status" value="1"/>
</dbReference>
<dbReference type="SUPFAM" id="SSF46689">
    <property type="entry name" value="Homeodomain-like"/>
    <property type="match status" value="1"/>
</dbReference>
<sequence length="215" mass="24915">MGIPEKKLREHAAMKKIILDAAYELYSEKGLDFTTIRKIAEKIDYSPTTVYLYYPSKDMIFYDMQKLAFENLLATLQSVDEHKNAFNRLNILGKTYIDFGVQNPQKYDLMFILHSPMNSIQLNQPWGNFQETFQFMQSIINECIAKKIIIYTDPLTTSLQCWGFLHGLTSLYLKKRFSNLSCAGQHNLNPIYQAWNEYIGYISIASGYNNGEIKA</sequence>
<dbReference type="InterPro" id="IPR009057">
    <property type="entry name" value="Homeodomain-like_sf"/>
</dbReference>
<evidence type="ECO:0000256" key="1">
    <source>
        <dbReference type="ARBA" id="ARBA00023015"/>
    </source>
</evidence>
<keyword evidence="1" id="KW-0805">Transcription regulation</keyword>
<dbReference type="InterPro" id="IPR050624">
    <property type="entry name" value="HTH-type_Tx_Regulator"/>
</dbReference>
<dbReference type="Pfam" id="PF13305">
    <property type="entry name" value="TetR_C_33"/>
    <property type="match status" value="1"/>
</dbReference>
<dbReference type="PANTHER" id="PTHR43479:SF11">
    <property type="entry name" value="ACREF_ENVCD OPERON REPRESSOR-RELATED"/>
    <property type="match status" value="1"/>
</dbReference>
<reference evidence="6 7" key="1">
    <citation type="submission" date="2023-12" db="EMBL/GenBank/DDBJ databases">
        <title>Novel species of the genus Arcicella isolated from rivers.</title>
        <authorList>
            <person name="Lu H."/>
        </authorList>
    </citation>
    <scope>NUCLEOTIDE SEQUENCE [LARGE SCALE GENOMIC DNA]</scope>
    <source>
        <strain evidence="6 7">DC25W</strain>
    </source>
</reference>
<protein>
    <submittedName>
        <fullName evidence="6">TetR/AcrR family transcriptional regulator</fullName>
    </submittedName>
</protein>
<dbReference type="EMBL" id="JAYGIM010000011">
    <property type="protein sequence ID" value="MEA5427849.1"/>
    <property type="molecule type" value="Genomic_DNA"/>
</dbReference>
<evidence type="ECO:0000256" key="3">
    <source>
        <dbReference type="ARBA" id="ARBA00023163"/>
    </source>
</evidence>
<dbReference type="Pfam" id="PF00440">
    <property type="entry name" value="TetR_N"/>
    <property type="match status" value="1"/>
</dbReference>
<dbReference type="Gene3D" id="1.10.357.10">
    <property type="entry name" value="Tetracycline Repressor, domain 2"/>
    <property type="match status" value="1"/>
</dbReference>
<feature type="DNA-binding region" description="H-T-H motif" evidence="4">
    <location>
        <begin position="35"/>
        <end position="54"/>
    </location>
</feature>
<dbReference type="InterPro" id="IPR036271">
    <property type="entry name" value="Tet_transcr_reg_TetR-rel_C_sf"/>
</dbReference>
<gene>
    <name evidence="6" type="ORF">VB798_14755</name>
</gene>
<comment type="caution">
    <text evidence="6">The sequence shown here is derived from an EMBL/GenBank/DDBJ whole genome shotgun (WGS) entry which is preliminary data.</text>
</comment>
<dbReference type="InterPro" id="IPR001647">
    <property type="entry name" value="HTH_TetR"/>
</dbReference>
<name>A0ABU5SKL8_9BACT</name>
<dbReference type="PRINTS" id="PR00455">
    <property type="entry name" value="HTHTETR"/>
</dbReference>
<evidence type="ECO:0000313" key="7">
    <source>
        <dbReference type="Proteomes" id="UP001302222"/>
    </source>
</evidence>
<evidence type="ECO:0000259" key="5">
    <source>
        <dbReference type="PROSITE" id="PS50977"/>
    </source>
</evidence>
<dbReference type="PROSITE" id="PS50977">
    <property type="entry name" value="HTH_TETR_2"/>
    <property type="match status" value="1"/>
</dbReference>
<evidence type="ECO:0000256" key="4">
    <source>
        <dbReference type="PROSITE-ProRule" id="PRU00335"/>
    </source>
</evidence>
<accession>A0ABU5SKL8</accession>
<keyword evidence="3" id="KW-0804">Transcription</keyword>
<proteinExistence type="predicted"/>